<dbReference type="Proteomes" id="UP001497497">
    <property type="component" value="Unassembled WGS sequence"/>
</dbReference>
<dbReference type="InterPro" id="IPR027417">
    <property type="entry name" value="P-loop_NTPase"/>
</dbReference>
<feature type="domain" description="ABC transporter" evidence="1">
    <location>
        <begin position="18"/>
        <end position="76"/>
    </location>
</feature>
<dbReference type="SUPFAM" id="SSF52540">
    <property type="entry name" value="P-loop containing nucleoside triphosphate hydrolases"/>
    <property type="match status" value="1"/>
</dbReference>
<protein>
    <recommendedName>
        <fullName evidence="1">ABC transporter domain-containing protein</fullName>
    </recommendedName>
</protein>
<evidence type="ECO:0000259" key="1">
    <source>
        <dbReference type="Pfam" id="PF00005"/>
    </source>
</evidence>
<dbReference type="PANTHER" id="PTHR19229">
    <property type="entry name" value="ATP-BINDING CASSETTE TRANSPORTER SUBFAMILY A ABCA"/>
    <property type="match status" value="1"/>
</dbReference>
<accession>A0AAV2IJI6</accession>
<dbReference type="EMBL" id="CAXITT010000751">
    <property type="protein sequence ID" value="CAL1545922.1"/>
    <property type="molecule type" value="Genomic_DNA"/>
</dbReference>
<dbReference type="GO" id="GO:0005319">
    <property type="term" value="F:lipid transporter activity"/>
    <property type="evidence" value="ECO:0007669"/>
    <property type="project" value="TreeGrafter"/>
</dbReference>
<dbReference type="Pfam" id="PF00005">
    <property type="entry name" value="ABC_tran"/>
    <property type="match status" value="1"/>
</dbReference>
<reference evidence="2 3" key="1">
    <citation type="submission" date="2024-04" db="EMBL/GenBank/DDBJ databases">
        <authorList>
            <consortium name="Genoscope - CEA"/>
            <person name="William W."/>
        </authorList>
    </citation>
    <scope>NUCLEOTIDE SEQUENCE [LARGE SCALE GENOMIC DNA]</scope>
</reference>
<comment type="caution">
    <text evidence="2">The sequence shown here is derived from an EMBL/GenBank/DDBJ whole genome shotgun (WGS) entry which is preliminary data.</text>
</comment>
<proteinExistence type="predicted"/>
<name>A0AAV2IJI6_LYMST</name>
<keyword evidence="3" id="KW-1185">Reference proteome</keyword>
<evidence type="ECO:0000313" key="2">
    <source>
        <dbReference type="EMBL" id="CAL1545922.1"/>
    </source>
</evidence>
<organism evidence="2 3">
    <name type="scientific">Lymnaea stagnalis</name>
    <name type="common">Great pond snail</name>
    <name type="synonym">Helix stagnalis</name>
    <dbReference type="NCBI Taxonomy" id="6523"/>
    <lineage>
        <taxon>Eukaryota</taxon>
        <taxon>Metazoa</taxon>
        <taxon>Spiralia</taxon>
        <taxon>Lophotrochozoa</taxon>
        <taxon>Mollusca</taxon>
        <taxon>Gastropoda</taxon>
        <taxon>Heterobranchia</taxon>
        <taxon>Euthyneura</taxon>
        <taxon>Panpulmonata</taxon>
        <taxon>Hygrophila</taxon>
        <taxon>Lymnaeoidea</taxon>
        <taxon>Lymnaeidae</taxon>
        <taxon>Lymnaea</taxon>
    </lineage>
</organism>
<feature type="non-terminal residue" evidence="2">
    <location>
        <position position="98"/>
    </location>
</feature>
<dbReference type="GO" id="GO:0140359">
    <property type="term" value="F:ABC-type transporter activity"/>
    <property type="evidence" value="ECO:0007669"/>
    <property type="project" value="InterPro"/>
</dbReference>
<evidence type="ECO:0000313" key="3">
    <source>
        <dbReference type="Proteomes" id="UP001497497"/>
    </source>
</evidence>
<dbReference type="GO" id="GO:0016020">
    <property type="term" value="C:membrane"/>
    <property type="evidence" value="ECO:0007669"/>
    <property type="project" value="InterPro"/>
</dbReference>
<dbReference type="InterPro" id="IPR003439">
    <property type="entry name" value="ABC_transporter-like_ATP-bd"/>
</dbReference>
<sequence length="98" mass="11063">MHGRLTGRETLYLFGRLRGLNDKTIDEAVDKIITELNLTVDANVMTHKYSHASKRKMSVGMALMGHPKVLLMDEPTLGLDVATSRQIWKLLTKLRDEG</sequence>
<dbReference type="Gene3D" id="3.40.50.300">
    <property type="entry name" value="P-loop containing nucleotide triphosphate hydrolases"/>
    <property type="match status" value="1"/>
</dbReference>
<gene>
    <name evidence="2" type="ORF">GSLYS_00019299001</name>
</gene>
<dbReference type="PANTHER" id="PTHR19229:SF250">
    <property type="entry name" value="ABC TRANSPORTER DOMAIN-CONTAINING PROTEIN-RELATED"/>
    <property type="match status" value="1"/>
</dbReference>
<dbReference type="GO" id="GO:0016887">
    <property type="term" value="F:ATP hydrolysis activity"/>
    <property type="evidence" value="ECO:0007669"/>
    <property type="project" value="InterPro"/>
</dbReference>
<dbReference type="AlphaFoldDB" id="A0AAV2IJI6"/>
<dbReference type="GO" id="GO:0005524">
    <property type="term" value="F:ATP binding"/>
    <property type="evidence" value="ECO:0007669"/>
    <property type="project" value="InterPro"/>
</dbReference>
<dbReference type="InterPro" id="IPR026082">
    <property type="entry name" value="ABCA"/>
</dbReference>